<evidence type="ECO:0000313" key="1">
    <source>
        <dbReference type="EMBL" id="KPA91133.1"/>
    </source>
</evidence>
<dbReference type="RefSeq" id="WP_054062562.1">
    <property type="nucleotide sequence ID" value="NZ_JSYZ01000007.1"/>
</dbReference>
<comment type="caution">
    <text evidence="1">The sequence shown here is derived from an EMBL/GenBank/DDBJ whole genome shotgun (WGS) entry which is preliminary data.</text>
</comment>
<dbReference type="Proteomes" id="UP000037931">
    <property type="component" value="Unassembled WGS sequence"/>
</dbReference>
<dbReference type="OrthoDB" id="6970119at2"/>
<keyword evidence="2" id="KW-1185">Reference proteome</keyword>
<dbReference type="NCBIfam" id="TIGR04267">
    <property type="entry name" value="mod_HExxH"/>
    <property type="match status" value="1"/>
</dbReference>
<dbReference type="STRING" id="50340.PF66_02014"/>
<gene>
    <name evidence="1" type="ORF">PF66_02014</name>
</gene>
<dbReference type="InterPro" id="IPR026337">
    <property type="entry name" value="AKG_HExxH"/>
</dbReference>
<dbReference type="AlphaFoldDB" id="A0A0M9GHI4"/>
<sequence length="378" mass="43201">MHPKHPAELDNLFQHNTFMPDASPNRFSRLLDQIDQDRYTTLATLYAEAYRLFPATPELGGFFASTASLILLPAVERRATLNDPAFQIWARRCVCLTYQVLDGLQSARGVLLESLRALPELLQRLARAAAEHQHANRPPVRRFDIDPLIAAELAPCYEFPSDEATRQRLENTGYSIHFFSDVVNVALSRIALTWPGCHEQFRHLVRLICYLPDSHLRSGSARRYSGAILLSARDHSLLEVEESLVRETAHQLLYCIEEICPIVDPQADEERLYFLPWSNRPCGLAEYFQAFFAQLMRLKYLERVRQRPASEMQRAEHHLVFILRGLGRALATLTGSRELTARGRLLLDNLAEEVLALERHHANLLARSGQLYDLRLAV</sequence>
<accession>A0A0M9GHI4</accession>
<organism evidence="1 2">
    <name type="scientific">Pseudomonas asplenii</name>
    <dbReference type="NCBI Taxonomy" id="53407"/>
    <lineage>
        <taxon>Bacteria</taxon>
        <taxon>Pseudomonadati</taxon>
        <taxon>Pseudomonadota</taxon>
        <taxon>Gammaproteobacteria</taxon>
        <taxon>Pseudomonadales</taxon>
        <taxon>Pseudomonadaceae</taxon>
        <taxon>Pseudomonas</taxon>
    </lineage>
</organism>
<dbReference type="EMBL" id="JSYZ01000007">
    <property type="protein sequence ID" value="KPA91133.1"/>
    <property type="molecule type" value="Genomic_DNA"/>
</dbReference>
<dbReference type="PATRIC" id="fig|50340.43.peg.5376"/>
<name>A0A0M9GHI4_9PSED</name>
<evidence type="ECO:0000313" key="2">
    <source>
        <dbReference type="Proteomes" id="UP000037931"/>
    </source>
</evidence>
<proteinExistence type="predicted"/>
<reference evidence="1 2" key="1">
    <citation type="journal article" date="2015" name="PLoS ONE">
        <title>Rice-Infecting Pseudomonas Genomes Are Highly Accessorized and Harbor Multiple Putative Virulence Mechanisms to Cause Sheath Brown Rot.</title>
        <authorList>
            <person name="Quibod I.L."/>
            <person name="Grande G."/>
            <person name="Oreiro E.G."/>
            <person name="Borja F.N."/>
            <person name="Dossa G.S."/>
            <person name="Mauleon R."/>
            <person name="Cruz C.V."/>
            <person name="Oliva R."/>
        </authorList>
    </citation>
    <scope>NUCLEOTIDE SEQUENCE [LARGE SCALE GENOMIC DNA]</scope>
    <source>
        <strain evidence="1 2">IRRI 6609</strain>
    </source>
</reference>
<protein>
    <submittedName>
        <fullName evidence="1">HEXXH motif domain</fullName>
    </submittedName>
</protein>